<keyword evidence="2" id="KW-1185">Reference proteome</keyword>
<gene>
    <name evidence="1" type="ORF">OKIOD_LOCUS10051</name>
</gene>
<evidence type="ECO:0000313" key="1">
    <source>
        <dbReference type="EMBL" id="CAG5104505.1"/>
    </source>
</evidence>
<evidence type="ECO:0000313" key="2">
    <source>
        <dbReference type="Proteomes" id="UP001158576"/>
    </source>
</evidence>
<sequence>MRLSLARRFFTREVPKETFKSSPNFKSSSPLSSFANQLNKAPSYSGQKADSPVASAGAAILCAVACVIYLNQDLVK</sequence>
<proteinExistence type="predicted"/>
<protein>
    <submittedName>
        <fullName evidence="1">Oidioi.mRNA.OKI2018_I69.chr1.g1286.t1.cds</fullName>
    </submittedName>
</protein>
<reference evidence="1 2" key="1">
    <citation type="submission" date="2021-04" db="EMBL/GenBank/DDBJ databases">
        <authorList>
            <person name="Bliznina A."/>
        </authorList>
    </citation>
    <scope>NUCLEOTIDE SEQUENCE [LARGE SCALE GENOMIC DNA]</scope>
</reference>
<name>A0ABN7SR87_OIKDI</name>
<organism evidence="1 2">
    <name type="scientific">Oikopleura dioica</name>
    <name type="common">Tunicate</name>
    <dbReference type="NCBI Taxonomy" id="34765"/>
    <lineage>
        <taxon>Eukaryota</taxon>
        <taxon>Metazoa</taxon>
        <taxon>Chordata</taxon>
        <taxon>Tunicata</taxon>
        <taxon>Appendicularia</taxon>
        <taxon>Copelata</taxon>
        <taxon>Oikopleuridae</taxon>
        <taxon>Oikopleura</taxon>
    </lineage>
</organism>
<dbReference type="Proteomes" id="UP001158576">
    <property type="component" value="Chromosome 1"/>
</dbReference>
<accession>A0ABN7SR87</accession>
<dbReference type="EMBL" id="OU015566">
    <property type="protein sequence ID" value="CAG5104505.1"/>
    <property type="molecule type" value="Genomic_DNA"/>
</dbReference>